<dbReference type="EC" id="6.1.1.7" evidence="2"/>
<keyword evidence="5" id="KW-0547">Nucleotide-binding</keyword>
<dbReference type="PROSITE" id="PS50860">
    <property type="entry name" value="AA_TRNA_LIGASE_II_ALA"/>
    <property type="match status" value="1"/>
</dbReference>
<protein>
    <recommendedName>
        <fullName evidence="2">alanine--tRNA ligase</fullName>
        <ecNumber evidence="2">6.1.1.7</ecNumber>
    </recommendedName>
</protein>
<comment type="caution">
    <text evidence="11">The sequence shown here is derived from an EMBL/GenBank/DDBJ whole genome shotgun (WGS) entry which is preliminary data.</text>
</comment>
<comment type="similarity">
    <text evidence="1">Belongs to the class-II aminoacyl-tRNA synthetase family.</text>
</comment>
<evidence type="ECO:0000259" key="10">
    <source>
        <dbReference type="PROSITE" id="PS50860"/>
    </source>
</evidence>
<dbReference type="GO" id="GO:0004813">
    <property type="term" value="F:alanine-tRNA ligase activity"/>
    <property type="evidence" value="ECO:0007669"/>
    <property type="project" value="UniProtKB-EC"/>
</dbReference>
<evidence type="ECO:0000256" key="4">
    <source>
        <dbReference type="ARBA" id="ARBA00022598"/>
    </source>
</evidence>
<evidence type="ECO:0000256" key="5">
    <source>
        <dbReference type="ARBA" id="ARBA00022741"/>
    </source>
</evidence>
<dbReference type="InterPro" id="IPR018165">
    <property type="entry name" value="Ala-tRNA-synth_IIc_core"/>
</dbReference>
<keyword evidence="9" id="KW-0030">Aminoacyl-tRNA synthetase</keyword>
<dbReference type="PANTHER" id="PTHR11777:SF9">
    <property type="entry name" value="ALANINE--TRNA LIGASE, CYTOPLASMIC"/>
    <property type="match status" value="1"/>
</dbReference>
<keyword evidence="4" id="KW-0436">Ligase</keyword>
<dbReference type="SUPFAM" id="SSF55681">
    <property type="entry name" value="Class II aaRS and biotin synthetases"/>
    <property type="match status" value="1"/>
</dbReference>
<dbReference type="InterPro" id="IPR018164">
    <property type="entry name" value="Ala-tRNA-synth_IIc_N"/>
</dbReference>
<sequence>MVPTPASLTSRTAAELRRAFLDFFTSRGHTEVPSAPLVPNDPTLLFTTAGMVQFKPYYTASGELPYTRAVSVQKCLRLTDLDYVGLTPRHDTFFEMLGNFSFGPRRRRRSPSPGSS</sequence>
<reference evidence="11 12" key="1">
    <citation type="journal article" date="2019" name="Nat. Microbiol.">
        <title>Mediterranean grassland soil C-N compound turnover is dependent on rainfall and depth, and is mediated by genomically divergent microorganisms.</title>
        <authorList>
            <person name="Diamond S."/>
            <person name="Andeer P.F."/>
            <person name="Li Z."/>
            <person name="Crits-Christoph A."/>
            <person name="Burstein D."/>
            <person name="Anantharaman K."/>
            <person name="Lane K.R."/>
            <person name="Thomas B.C."/>
            <person name="Pan C."/>
            <person name="Northen T.R."/>
            <person name="Banfield J.F."/>
        </authorList>
    </citation>
    <scope>NUCLEOTIDE SEQUENCE [LARGE SCALE GENOMIC DNA]</scope>
    <source>
        <strain evidence="11">WS_2</strain>
    </source>
</reference>
<evidence type="ECO:0000256" key="1">
    <source>
        <dbReference type="ARBA" id="ARBA00008226"/>
    </source>
</evidence>
<evidence type="ECO:0000256" key="2">
    <source>
        <dbReference type="ARBA" id="ARBA00013168"/>
    </source>
</evidence>
<dbReference type="PANTHER" id="PTHR11777">
    <property type="entry name" value="ALANYL-TRNA SYNTHETASE"/>
    <property type="match status" value="1"/>
</dbReference>
<proteinExistence type="inferred from homology"/>
<evidence type="ECO:0000256" key="3">
    <source>
        <dbReference type="ARBA" id="ARBA00022555"/>
    </source>
</evidence>
<dbReference type="EMBL" id="VBOS01000046">
    <property type="protein sequence ID" value="TMQ59497.1"/>
    <property type="molecule type" value="Genomic_DNA"/>
</dbReference>
<dbReference type="GO" id="GO:0002161">
    <property type="term" value="F:aminoacyl-tRNA deacylase activity"/>
    <property type="evidence" value="ECO:0007669"/>
    <property type="project" value="TreeGrafter"/>
</dbReference>
<dbReference type="Pfam" id="PF01411">
    <property type="entry name" value="tRNA-synt_2c"/>
    <property type="match status" value="1"/>
</dbReference>
<dbReference type="GO" id="GO:0005829">
    <property type="term" value="C:cytosol"/>
    <property type="evidence" value="ECO:0007669"/>
    <property type="project" value="TreeGrafter"/>
</dbReference>
<name>A0A538T7B5_UNCEI</name>
<evidence type="ECO:0000313" key="12">
    <source>
        <dbReference type="Proteomes" id="UP000317716"/>
    </source>
</evidence>
<dbReference type="Gene3D" id="3.30.930.10">
    <property type="entry name" value="Bira Bifunctional Protein, Domain 2"/>
    <property type="match status" value="1"/>
</dbReference>
<keyword evidence="3" id="KW-0820">tRNA-binding</keyword>
<dbReference type="InterPro" id="IPR050058">
    <property type="entry name" value="Ala-tRNA_ligase"/>
</dbReference>
<dbReference type="GO" id="GO:0005524">
    <property type="term" value="F:ATP binding"/>
    <property type="evidence" value="ECO:0007669"/>
    <property type="project" value="UniProtKB-KW"/>
</dbReference>
<dbReference type="GO" id="GO:0006419">
    <property type="term" value="P:alanyl-tRNA aminoacylation"/>
    <property type="evidence" value="ECO:0007669"/>
    <property type="project" value="InterPro"/>
</dbReference>
<dbReference type="AlphaFoldDB" id="A0A538T7B5"/>
<feature type="domain" description="Alanyl-transfer RNA synthetases family profile" evidence="10">
    <location>
        <begin position="11"/>
        <end position="110"/>
    </location>
</feature>
<evidence type="ECO:0000256" key="7">
    <source>
        <dbReference type="ARBA" id="ARBA00022884"/>
    </source>
</evidence>
<keyword evidence="7" id="KW-0694">RNA-binding</keyword>
<evidence type="ECO:0000256" key="6">
    <source>
        <dbReference type="ARBA" id="ARBA00022840"/>
    </source>
</evidence>
<keyword evidence="8" id="KW-0648">Protein biosynthesis</keyword>
<dbReference type="InterPro" id="IPR045864">
    <property type="entry name" value="aa-tRNA-synth_II/BPL/LPL"/>
</dbReference>
<accession>A0A538T7B5</accession>
<evidence type="ECO:0000256" key="8">
    <source>
        <dbReference type="ARBA" id="ARBA00022917"/>
    </source>
</evidence>
<evidence type="ECO:0000256" key="9">
    <source>
        <dbReference type="ARBA" id="ARBA00023146"/>
    </source>
</evidence>
<keyword evidence="6" id="KW-0067">ATP-binding</keyword>
<dbReference type="GO" id="GO:0000049">
    <property type="term" value="F:tRNA binding"/>
    <property type="evidence" value="ECO:0007669"/>
    <property type="project" value="UniProtKB-KW"/>
</dbReference>
<evidence type="ECO:0000313" key="11">
    <source>
        <dbReference type="EMBL" id="TMQ59497.1"/>
    </source>
</evidence>
<gene>
    <name evidence="11" type="ORF">E6K72_01550</name>
</gene>
<organism evidence="11 12">
    <name type="scientific">Eiseniibacteriota bacterium</name>
    <dbReference type="NCBI Taxonomy" id="2212470"/>
    <lineage>
        <taxon>Bacteria</taxon>
        <taxon>Candidatus Eiseniibacteriota</taxon>
    </lineage>
</organism>
<dbReference type="Proteomes" id="UP000317716">
    <property type="component" value="Unassembled WGS sequence"/>
</dbReference>